<evidence type="ECO:0000313" key="2">
    <source>
        <dbReference type="EMBL" id="BCF95175.1"/>
    </source>
</evidence>
<sequence length="175" mass="19025">MPALLYNVPKKQKRNHLATIEKLLSDADRVVICSGWIKLDGVGLLKDSIAGAVARGVAVTVYSNRPRKDEKKTEVQQAAVDLLVELGVNVIATTKKFLHSKLWYFESKGKYHALIGSANMTEGGLRVNEELSAPIDGEVGDEKHSEIAEYLRHVDGLCGSRAVGPEESTAEAVTL</sequence>
<name>A0A7I8C3H8_9BURK</name>
<feature type="domain" description="PLD phosphodiesterase" evidence="1">
    <location>
        <begin position="94"/>
        <end position="124"/>
    </location>
</feature>
<dbReference type="Gene3D" id="3.30.870.10">
    <property type="entry name" value="Endonuclease Chain A"/>
    <property type="match status" value="1"/>
</dbReference>
<dbReference type="InterPro" id="IPR001736">
    <property type="entry name" value="PLipase_D/transphosphatidylase"/>
</dbReference>
<dbReference type="RefSeq" id="WP_180727360.1">
    <property type="nucleotide sequence ID" value="NZ_AP023177.1"/>
</dbReference>
<keyword evidence="3" id="KW-1185">Reference proteome</keyword>
<geneLocation type="plasmid" evidence="2 3">
    <name>PPGU16_p2</name>
</geneLocation>
<keyword evidence="2" id="KW-0614">Plasmid</keyword>
<dbReference type="GO" id="GO:0003824">
    <property type="term" value="F:catalytic activity"/>
    <property type="evidence" value="ECO:0007669"/>
    <property type="project" value="InterPro"/>
</dbReference>
<organism evidence="2 3">
    <name type="scientific">Paraburkholderia largidicola</name>
    <dbReference type="NCBI Taxonomy" id="3014751"/>
    <lineage>
        <taxon>Bacteria</taxon>
        <taxon>Pseudomonadati</taxon>
        <taxon>Pseudomonadota</taxon>
        <taxon>Betaproteobacteria</taxon>
        <taxon>Burkholderiales</taxon>
        <taxon>Burkholderiaceae</taxon>
        <taxon>Paraburkholderia</taxon>
    </lineage>
</organism>
<reference evidence="2 3" key="1">
    <citation type="journal article" date="2020" name="Genes (Basel)">
        <title>Genomic Comparison of Insect Gut Symbionts from Divergent Burkholderia Subclades.</title>
        <authorList>
            <person name="Takeshita K."/>
            <person name="Kikuchi Y."/>
        </authorList>
    </citation>
    <scope>NUCLEOTIDE SEQUENCE [LARGE SCALE GENOMIC DNA]</scope>
    <source>
        <strain evidence="2 3">PGU16</strain>
        <plasmid evidence="2 3">PPGU16_p2</plasmid>
    </source>
</reference>
<dbReference type="Pfam" id="PF13091">
    <property type="entry name" value="PLDc_2"/>
    <property type="match status" value="1"/>
</dbReference>
<dbReference type="GO" id="GO:0006793">
    <property type="term" value="P:phosphorus metabolic process"/>
    <property type="evidence" value="ECO:0007669"/>
    <property type="project" value="UniProtKB-ARBA"/>
</dbReference>
<proteinExistence type="predicted"/>
<evidence type="ECO:0000313" key="3">
    <source>
        <dbReference type="Proteomes" id="UP000510888"/>
    </source>
</evidence>
<dbReference type="AlphaFoldDB" id="A0A7I8C3H8"/>
<accession>A0A7I8C3H8</accession>
<protein>
    <recommendedName>
        <fullName evidence="1">PLD phosphodiesterase domain-containing protein</fullName>
    </recommendedName>
</protein>
<dbReference type="SUPFAM" id="SSF56024">
    <property type="entry name" value="Phospholipase D/nuclease"/>
    <property type="match status" value="1"/>
</dbReference>
<evidence type="ECO:0000259" key="1">
    <source>
        <dbReference type="PROSITE" id="PS50035"/>
    </source>
</evidence>
<dbReference type="PROSITE" id="PS50035">
    <property type="entry name" value="PLD"/>
    <property type="match status" value="1"/>
</dbReference>
<gene>
    <name evidence="2" type="ORF">PPGU16_82420</name>
</gene>
<dbReference type="Proteomes" id="UP000510888">
    <property type="component" value="Plasmid PPGU16_p2"/>
</dbReference>
<dbReference type="InterPro" id="IPR025202">
    <property type="entry name" value="PLD-like_dom"/>
</dbReference>
<dbReference type="EMBL" id="AP023177">
    <property type="protein sequence ID" value="BCF95175.1"/>
    <property type="molecule type" value="Genomic_DNA"/>
</dbReference>
<dbReference type="KEGG" id="plad:PPGU16_82420"/>